<dbReference type="EMBL" id="CP002273">
    <property type="protein sequence ID" value="ADO39273.1"/>
    <property type="molecule type" value="Genomic_DNA"/>
</dbReference>
<evidence type="ECO:0000313" key="2">
    <source>
        <dbReference type="Proteomes" id="UP000006873"/>
    </source>
</evidence>
<dbReference type="HOGENOM" id="CLU_2329524_0_0_9"/>
<proteinExistence type="predicted"/>
<organism evidence="1 2">
    <name type="scientific">Eubacterium callanderi</name>
    <dbReference type="NCBI Taxonomy" id="53442"/>
    <lineage>
        <taxon>Bacteria</taxon>
        <taxon>Bacillati</taxon>
        <taxon>Bacillota</taxon>
        <taxon>Clostridia</taxon>
        <taxon>Eubacteriales</taxon>
        <taxon>Eubacteriaceae</taxon>
        <taxon>Eubacterium</taxon>
    </lineage>
</organism>
<dbReference type="KEGG" id="elm:ELI_4333"/>
<reference key="1">
    <citation type="submission" date="2010-09" db="EMBL/GenBank/DDBJ databases">
        <authorList>
            <person name="Roh H."/>
            <person name="Ko H.-J."/>
            <person name="Kim D."/>
            <person name="Choi D.G."/>
            <person name="Park S."/>
            <person name="Kim S."/>
            <person name="Kim K.H."/>
            <person name="Chang I.S."/>
            <person name="Choi I.-G."/>
        </authorList>
    </citation>
    <scope>NUCLEOTIDE SEQUENCE</scope>
    <source>
        <strain>KIST612</strain>
    </source>
</reference>
<accession>E3GQI1</accession>
<protein>
    <submittedName>
        <fullName evidence="1">Uncharacterized protein</fullName>
    </submittedName>
</protein>
<keyword evidence="2" id="KW-1185">Reference proteome</keyword>
<evidence type="ECO:0000313" key="1">
    <source>
        <dbReference type="EMBL" id="ADO39273.1"/>
    </source>
</evidence>
<dbReference type="AlphaFoldDB" id="E3GQI1"/>
<name>E3GQI1_9FIRM</name>
<reference evidence="1 2" key="2">
    <citation type="journal article" date="2011" name="J. Bacteriol.">
        <title>Complete genome sequence of a carbon monoxide-utilizing acetogen, Eubacterium limosum KIST612.</title>
        <authorList>
            <person name="Roh H."/>
            <person name="Ko H.J."/>
            <person name="Kim D."/>
            <person name="Choi D.G."/>
            <person name="Park S."/>
            <person name="Kim S."/>
            <person name="Chang I.S."/>
            <person name="Choi I.G."/>
        </authorList>
    </citation>
    <scope>NUCLEOTIDE SEQUENCE [LARGE SCALE GENOMIC DNA]</scope>
    <source>
        <strain evidence="1 2">KIST612</strain>
    </source>
</reference>
<gene>
    <name evidence="1" type="ordered locus">ELI_4333</name>
</gene>
<dbReference type="Proteomes" id="UP000006873">
    <property type="component" value="Chromosome"/>
</dbReference>
<sequence>MINLQNHPFFCALKERIPVLPWNIDRVFLRKRALENILERLLRGKQKPELPDEYQEGPLGFSQKAVTDKNKSPACRQHVIYTLFTGQTSKEGIYHSDL</sequence>